<dbReference type="STRING" id="525918.SAMN05660964_02641"/>
<gene>
    <name evidence="1" type="ORF">SAMN05660964_02641</name>
</gene>
<dbReference type="AlphaFoldDB" id="A0A1H4EL84"/>
<organism evidence="1 2">
    <name type="scientific">Thiothrix caldifontis</name>
    <dbReference type="NCBI Taxonomy" id="525918"/>
    <lineage>
        <taxon>Bacteria</taxon>
        <taxon>Pseudomonadati</taxon>
        <taxon>Pseudomonadota</taxon>
        <taxon>Gammaproteobacteria</taxon>
        <taxon>Thiotrichales</taxon>
        <taxon>Thiotrichaceae</taxon>
        <taxon>Thiothrix</taxon>
    </lineage>
</organism>
<sequence length="68" mass="7145">MDATTAAASIQTATQESVNLLNTQMQSNRQLTNAGVAAQSARMQDQMNSDAMAGLKTMAQTIGQSIAR</sequence>
<evidence type="ECO:0000313" key="2">
    <source>
        <dbReference type="Proteomes" id="UP000199397"/>
    </source>
</evidence>
<dbReference type="RefSeq" id="WP_093069347.1">
    <property type="nucleotide sequence ID" value="NZ_FNQP01000016.1"/>
</dbReference>
<keyword evidence="2" id="KW-1185">Reference proteome</keyword>
<dbReference type="Proteomes" id="UP000199397">
    <property type="component" value="Unassembled WGS sequence"/>
</dbReference>
<evidence type="ECO:0000313" key="1">
    <source>
        <dbReference type="EMBL" id="SEA85874.1"/>
    </source>
</evidence>
<name>A0A1H4EL84_9GAMM</name>
<dbReference type="EMBL" id="FNQP01000016">
    <property type="protein sequence ID" value="SEA85874.1"/>
    <property type="molecule type" value="Genomic_DNA"/>
</dbReference>
<evidence type="ECO:0008006" key="3">
    <source>
        <dbReference type="Google" id="ProtNLM"/>
    </source>
</evidence>
<accession>A0A1H4EL84</accession>
<proteinExistence type="predicted"/>
<protein>
    <recommendedName>
        <fullName evidence="3">Killing trait domain-containing protein</fullName>
    </recommendedName>
</protein>
<reference evidence="1 2" key="1">
    <citation type="submission" date="2016-10" db="EMBL/GenBank/DDBJ databases">
        <authorList>
            <person name="de Groot N.N."/>
        </authorList>
    </citation>
    <scope>NUCLEOTIDE SEQUENCE [LARGE SCALE GENOMIC DNA]</scope>
    <source>
        <strain evidence="1 2">DSM 21228</strain>
    </source>
</reference>